<comment type="caution">
    <text evidence="2">The sequence shown here is derived from an EMBL/GenBank/DDBJ whole genome shotgun (WGS) entry which is preliminary data.</text>
</comment>
<dbReference type="EMBL" id="BANC01000015">
    <property type="protein sequence ID" value="GAN78995.1"/>
    <property type="molecule type" value="Genomic_DNA"/>
</dbReference>
<organism evidence="2 3">
    <name type="scientific">Acidocella aminolytica 101 = DSM 11237</name>
    <dbReference type="NCBI Taxonomy" id="1120923"/>
    <lineage>
        <taxon>Bacteria</taxon>
        <taxon>Pseudomonadati</taxon>
        <taxon>Pseudomonadota</taxon>
        <taxon>Alphaproteobacteria</taxon>
        <taxon>Acetobacterales</taxon>
        <taxon>Acidocellaceae</taxon>
        <taxon>Acidocella</taxon>
    </lineage>
</organism>
<feature type="chain" id="PRO_5010208655" evidence="1">
    <location>
        <begin position="27"/>
        <end position="122"/>
    </location>
</feature>
<evidence type="ECO:0000313" key="3">
    <source>
        <dbReference type="Proteomes" id="UP000032668"/>
    </source>
</evidence>
<keyword evidence="1" id="KW-0732">Signal</keyword>
<dbReference type="OrthoDB" id="5786382at2"/>
<name>A0A0D6PB57_9PROT</name>
<proteinExistence type="predicted"/>
<sequence length="122" mass="12257">MKTWRTAVLQLTLSGVLSLLAYPALASGATNGPSANDSNALVAALGTDALPTSQLSKLRGASGFVGAVNIGTNTGNSADNSITGSISNTRSVNNNVGLTTVIQNTGNNALIQSSMTVNITVH</sequence>
<accession>A0A0D6PB57</accession>
<reference evidence="2 3" key="1">
    <citation type="submission" date="2012-11" db="EMBL/GenBank/DDBJ databases">
        <title>Whole genome sequence of Acidocella aminolytica 101 = DSM 11237.</title>
        <authorList>
            <person name="Azuma Y."/>
            <person name="Higashiura N."/>
            <person name="Hirakawa H."/>
            <person name="Matsushita K."/>
        </authorList>
    </citation>
    <scope>NUCLEOTIDE SEQUENCE [LARGE SCALE GENOMIC DNA]</scope>
    <source>
        <strain evidence="3">101 / DSM 11237</strain>
    </source>
</reference>
<dbReference type="STRING" id="1120923.SAMN02746095_03013"/>
<evidence type="ECO:0000256" key="1">
    <source>
        <dbReference type="SAM" id="SignalP"/>
    </source>
</evidence>
<dbReference type="RefSeq" id="WP_048877481.1">
    <property type="nucleotide sequence ID" value="NZ_BANC01000015.1"/>
</dbReference>
<gene>
    <name evidence="2" type="ORF">Aam_015_005</name>
</gene>
<feature type="signal peptide" evidence="1">
    <location>
        <begin position="1"/>
        <end position="26"/>
    </location>
</feature>
<keyword evidence="3" id="KW-1185">Reference proteome</keyword>
<dbReference type="Proteomes" id="UP000032668">
    <property type="component" value="Unassembled WGS sequence"/>
</dbReference>
<protein>
    <submittedName>
        <fullName evidence="2">Uncharacterized protein</fullName>
    </submittedName>
</protein>
<dbReference type="AlphaFoldDB" id="A0A0D6PB57"/>
<evidence type="ECO:0000313" key="2">
    <source>
        <dbReference type="EMBL" id="GAN78995.1"/>
    </source>
</evidence>